<reference evidence="2 3" key="1">
    <citation type="submission" date="2016-07" db="EMBL/GenBank/DDBJ databases">
        <title>Genomic analysis of zinc-resistant bacterium Mucilaginibacter pedocola TBZ30.</title>
        <authorList>
            <person name="Huang J."/>
            <person name="Tang J."/>
        </authorList>
    </citation>
    <scope>NUCLEOTIDE SEQUENCE [LARGE SCALE GENOMIC DNA]</scope>
    <source>
        <strain evidence="2 3">TBZ30</strain>
    </source>
</reference>
<organism evidence="2 3">
    <name type="scientific">Mucilaginibacter pedocola</name>
    <dbReference type="NCBI Taxonomy" id="1792845"/>
    <lineage>
        <taxon>Bacteria</taxon>
        <taxon>Pseudomonadati</taxon>
        <taxon>Bacteroidota</taxon>
        <taxon>Sphingobacteriia</taxon>
        <taxon>Sphingobacteriales</taxon>
        <taxon>Sphingobacteriaceae</taxon>
        <taxon>Mucilaginibacter</taxon>
    </lineage>
</organism>
<comment type="caution">
    <text evidence="2">The sequence shown here is derived from an EMBL/GenBank/DDBJ whole genome shotgun (WGS) entry which is preliminary data.</text>
</comment>
<dbReference type="InterPro" id="IPR013783">
    <property type="entry name" value="Ig-like_fold"/>
</dbReference>
<proteinExistence type="predicted"/>
<accession>A0A1S9P6Z9</accession>
<dbReference type="InterPro" id="IPR001932">
    <property type="entry name" value="PPM-type_phosphatase-like_dom"/>
</dbReference>
<dbReference type="RefSeq" id="WP_078351145.1">
    <property type="nucleotide sequence ID" value="NZ_MBTF01000038.1"/>
</dbReference>
<protein>
    <recommendedName>
        <fullName evidence="1">PPM-type phosphatase domain-containing protein</fullName>
    </recommendedName>
</protein>
<keyword evidence="3" id="KW-1185">Reference proteome</keyword>
<dbReference type="STRING" id="1792845.BC343_17215"/>
<dbReference type="EMBL" id="MBTF01000038">
    <property type="protein sequence ID" value="OOQ56731.1"/>
    <property type="molecule type" value="Genomic_DNA"/>
</dbReference>
<evidence type="ECO:0000313" key="2">
    <source>
        <dbReference type="EMBL" id="OOQ56731.1"/>
    </source>
</evidence>
<dbReference type="Gene3D" id="2.60.40.10">
    <property type="entry name" value="Immunoglobulins"/>
    <property type="match status" value="1"/>
</dbReference>
<evidence type="ECO:0000313" key="3">
    <source>
        <dbReference type="Proteomes" id="UP000189739"/>
    </source>
</evidence>
<dbReference type="OrthoDB" id="963478at2"/>
<dbReference type="AlphaFoldDB" id="A0A1S9P6Z9"/>
<dbReference type="SUPFAM" id="SSF81606">
    <property type="entry name" value="PP2C-like"/>
    <property type="match status" value="1"/>
</dbReference>
<dbReference type="InterPro" id="IPR036457">
    <property type="entry name" value="PPM-type-like_dom_sf"/>
</dbReference>
<name>A0A1S9P6Z9_9SPHI</name>
<dbReference type="Pfam" id="PF13672">
    <property type="entry name" value="PP2C_2"/>
    <property type="match status" value="1"/>
</dbReference>
<gene>
    <name evidence="2" type="ORF">BC343_17215</name>
</gene>
<dbReference type="Proteomes" id="UP000189739">
    <property type="component" value="Unassembled WGS sequence"/>
</dbReference>
<feature type="domain" description="PPM-type phosphatase" evidence="1">
    <location>
        <begin position="193"/>
        <end position="422"/>
    </location>
</feature>
<evidence type="ECO:0000259" key="1">
    <source>
        <dbReference type="Pfam" id="PF13672"/>
    </source>
</evidence>
<sequence>MSSAKAYLKTLLSANNITVPDNRSGFFDTFCDSEHNQNIIEQILQNQKKLMENWQIRNRVQDIQDQNLSIPNGMVGKPYQFVIDRQQLRWSDVAIVDIAGLNEIGLQFDSSTNTISGMPVSSGDHKFIISYKLTQEGGVEAQYEKIASLIVNPDARSLWKNIPSDTHDTYWKEDDITSFGALGDKKIVVASKRGRSHANKGSFRDDGFRWLQHASGWGQVVLADGAGSAEYSRKGSEEACKAAVAYFKNKIDPAAFAEFDGLLAEQHQAADALTLRKINLWVYEKLGAAAFHIFKHLEQCAADMQVPLTQLHTTLIFTLFKKYGFGYAILSFGVGDCPIALIGKDESVTLMNWLDVGEYGGGTRFITMPEVFKSDKFATRFNFKLVDDFKYLVMMTDGIYDPKFEVEANLEKPERWKQFFNDLDGGNPDGTRVVFDAANDNIANELSQWMDFWSPGNHDDRTLAIIY</sequence>
<dbReference type="Gene3D" id="3.60.40.10">
    <property type="entry name" value="PPM-type phosphatase domain"/>
    <property type="match status" value="1"/>
</dbReference>